<dbReference type="AlphaFoldDB" id="A0AAV4XFP8"/>
<gene>
    <name evidence="1" type="ORF">CEXT_71611</name>
</gene>
<proteinExistence type="predicted"/>
<name>A0AAV4XFP8_CAEEX</name>
<dbReference type="EMBL" id="BPLR01000167">
    <property type="protein sequence ID" value="GIY92598.1"/>
    <property type="molecule type" value="Genomic_DNA"/>
</dbReference>
<sequence length="97" mass="11339">MGRSINNIKNLTLQYSKVRPHLNERLCCITHWHKTLLRLCTSWTSVVSPVDFHNQCSEVIDFRGHHPMRIEKETTSTSDERWKSGCAKWGWQDGNLS</sequence>
<comment type="caution">
    <text evidence="1">The sequence shown here is derived from an EMBL/GenBank/DDBJ whole genome shotgun (WGS) entry which is preliminary data.</text>
</comment>
<accession>A0AAV4XFP8</accession>
<reference evidence="1 2" key="1">
    <citation type="submission" date="2021-06" db="EMBL/GenBank/DDBJ databases">
        <title>Caerostris extrusa draft genome.</title>
        <authorList>
            <person name="Kono N."/>
            <person name="Arakawa K."/>
        </authorList>
    </citation>
    <scope>NUCLEOTIDE SEQUENCE [LARGE SCALE GENOMIC DNA]</scope>
</reference>
<evidence type="ECO:0000313" key="1">
    <source>
        <dbReference type="EMBL" id="GIY92598.1"/>
    </source>
</evidence>
<protein>
    <submittedName>
        <fullName evidence="1">Uncharacterized protein</fullName>
    </submittedName>
</protein>
<keyword evidence="2" id="KW-1185">Reference proteome</keyword>
<organism evidence="1 2">
    <name type="scientific">Caerostris extrusa</name>
    <name type="common">Bark spider</name>
    <name type="synonym">Caerostris bankana</name>
    <dbReference type="NCBI Taxonomy" id="172846"/>
    <lineage>
        <taxon>Eukaryota</taxon>
        <taxon>Metazoa</taxon>
        <taxon>Ecdysozoa</taxon>
        <taxon>Arthropoda</taxon>
        <taxon>Chelicerata</taxon>
        <taxon>Arachnida</taxon>
        <taxon>Araneae</taxon>
        <taxon>Araneomorphae</taxon>
        <taxon>Entelegynae</taxon>
        <taxon>Araneoidea</taxon>
        <taxon>Araneidae</taxon>
        <taxon>Caerostris</taxon>
    </lineage>
</organism>
<dbReference type="Proteomes" id="UP001054945">
    <property type="component" value="Unassembled WGS sequence"/>
</dbReference>
<evidence type="ECO:0000313" key="2">
    <source>
        <dbReference type="Proteomes" id="UP001054945"/>
    </source>
</evidence>